<accession>A0A380CHT4</accession>
<dbReference type="AlphaFoldDB" id="A0A380CHT4"/>
<protein>
    <submittedName>
        <fullName evidence="1">Uncharacterized protein</fullName>
    </submittedName>
</protein>
<evidence type="ECO:0000313" key="1">
    <source>
        <dbReference type="EMBL" id="SUJ19850.1"/>
    </source>
</evidence>
<dbReference type="EMBL" id="UGYW01000002">
    <property type="protein sequence ID" value="SUJ19850.1"/>
    <property type="molecule type" value="Genomic_DNA"/>
</dbReference>
<proteinExistence type="predicted"/>
<name>A0A380CHT4_SPHSI</name>
<reference evidence="1 2" key="1">
    <citation type="submission" date="2018-06" db="EMBL/GenBank/DDBJ databases">
        <authorList>
            <consortium name="Pathogen Informatics"/>
            <person name="Doyle S."/>
        </authorList>
    </citation>
    <scope>NUCLEOTIDE SEQUENCE [LARGE SCALE GENOMIC DNA]</scope>
    <source>
        <strain evidence="1 2">NCTC11388</strain>
    </source>
</reference>
<gene>
    <name evidence="1" type="ORF">NCTC11388_02933</name>
</gene>
<organism evidence="1 2">
    <name type="scientific">Sphingobacterium spiritivorum</name>
    <name type="common">Flavobacterium spiritivorum</name>
    <dbReference type="NCBI Taxonomy" id="258"/>
    <lineage>
        <taxon>Bacteria</taxon>
        <taxon>Pseudomonadati</taxon>
        <taxon>Bacteroidota</taxon>
        <taxon>Sphingobacteriia</taxon>
        <taxon>Sphingobacteriales</taxon>
        <taxon>Sphingobacteriaceae</taxon>
        <taxon>Sphingobacterium</taxon>
    </lineage>
</organism>
<dbReference type="RefSeq" id="WP_115170656.1">
    <property type="nucleotide sequence ID" value="NZ_UGYW01000002.1"/>
</dbReference>
<sequence length="278" mass="31500">MKENNTYYDHTEGNNLPESLRVNPFAVPKDYFENLESGLCSQIRLLNAAPSEKDSFSIPENYFDDLQSRIMTAVKLDQLKTDTEENGFTVPSNYFDQLQQQITASITADRWKDQLKDEGFAVPEDYFNTLEDSIFAGIATDRLKAEVKEDGYTVPSNYFDQLSADIHAKAFEKEQPKIVPIGGLKRRNWMRYAAAASVTLILGWGAYFGIQQEETATTDLHSELANVSDAEIINYLAATNSGDNMVYFTQYIYEPEESTGVGSQIDNEDIEEYLKYSL</sequence>
<evidence type="ECO:0000313" key="2">
    <source>
        <dbReference type="Proteomes" id="UP000254893"/>
    </source>
</evidence>
<dbReference type="Proteomes" id="UP000254893">
    <property type="component" value="Unassembled WGS sequence"/>
</dbReference>